<sequence>MFIGNASDTRPLTRDPVEQPVLCVGIVSSVVCFYPCCNWSLFHGLSRLVSAR</sequence>
<evidence type="ECO:0000313" key="2">
    <source>
        <dbReference type="EMBL" id="KAL2820687.1"/>
    </source>
</evidence>
<dbReference type="EMBL" id="JBFXLT010000006">
    <property type="protein sequence ID" value="KAL2820687.1"/>
    <property type="molecule type" value="Genomic_DNA"/>
</dbReference>
<keyword evidence="1" id="KW-0472">Membrane</keyword>
<dbReference type="Proteomes" id="UP001610334">
    <property type="component" value="Unassembled WGS sequence"/>
</dbReference>
<comment type="caution">
    <text evidence="2">The sequence shown here is derived from an EMBL/GenBank/DDBJ whole genome shotgun (WGS) entry which is preliminary data.</text>
</comment>
<protein>
    <submittedName>
        <fullName evidence="2">Uncharacterized protein</fullName>
    </submittedName>
</protein>
<keyword evidence="3" id="KW-1185">Reference proteome</keyword>
<evidence type="ECO:0000256" key="1">
    <source>
        <dbReference type="SAM" id="Phobius"/>
    </source>
</evidence>
<name>A0ABR4HYV6_9EURO</name>
<reference evidence="2 3" key="1">
    <citation type="submission" date="2024-07" db="EMBL/GenBank/DDBJ databases">
        <title>Section-level genome sequencing and comparative genomics of Aspergillus sections Usti and Cavernicolus.</title>
        <authorList>
            <consortium name="Lawrence Berkeley National Laboratory"/>
            <person name="Nybo J.L."/>
            <person name="Vesth T.C."/>
            <person name="Theobald S."/>
            <person name="Frisvad J.C."/>
            <person name="Larsen T.O."/>
            <person name="Kjaerboelling I."/>
            <person name="Rothschild-Mancinelli K."/>
            <person name="Lyhne E.K."/>
            <person name="Kogle M.E."/>
            <person name="Barry K."/>
            <person name="Clum A."/>
            <person name="Na H."/>
            <person name="Ledsgaard L."/>
            <person name="Lin J."/>
            <person name="Lipzen A."/>
            <person name="Kuo A."/>
            <person name="Riley R."/>
            <person name="Mondo S."/>
            <person name="Labutti K."/>
            <person name="Haridas S."/>
            <person name="Pangalinan J."/>
            <person name="Salamov A.A."/>
            <person name="Simmons B.A."/>
            <person name="Magnuson J.K."/>
            <person name="Chen J."/>
            <person name="Drula E."/>
            <person name="Henrissat B."/>
            <person name="Wiebenga A."/>
            <person name="Lubbers R.J."/>
            <person name="Gomes A.C."/>
            <person name="Makela M.R."/>
            <person name="Stajich J."/>
            <person name="Grigoriev I.V."/>
            <person name="Mortensen U.H."/>
            <person name="De Vries R.P."/>
            <person name="Baker S.E."/>
            <person name="Andersen M.R."/>
        </authorList>
    </citation>
    <scope>NUCLEOTIDE SEQUENCE [LARGE SCALE GENOMIC DNA]</scope>
    <source>
        <strain evidence="2 3">CBS 588.65</strain>
    </source>
</reference>
<gene>
    <name evidence="2" type="ORF">BJX63DRAFT_379986</name>
</gene>
<keyword evidence="1" id="KW-1133">Transmembrane helix</keyword>
<proteinExistence type="predicted"/>
<feature type="transmembrane region" description="Helical" evidence="1">
    <location>
        <begin position="21"/>
        <end position="42"/>
    </location>
</feature>
<accession>A0ABR4HYV6</accession>
<evidence type="ECO:0000313" key="3">
    <source>
        <dbReference type="Proteomes" id="UP001610334"/>
    </source>
</evidence>
<organism evidence="2 3">
    <name type="scientific">Aspergillus granulosus</name>
    <dbReference type="NCBI Taxonomy" id="176169"/>
    <lineage>
        <taxon>Eukaryota</taxon>
        <taxon>Fungi</taxon>
        <taxon>Dikarya</taxon>
        <taxon>Ascomycota</taxon>
        <taxon>Pezizomycotina</taxon>
        <taxon>Eurotiomycetes</taxon>
        <taxon>Eurotiomycetidae</taxon>
        <taxon>Eurotiales</taxon>
        <taxon>Aspergillaceae</taxon>
        <taxon>Aspergillus</taxon>
        <taxon>Aspergillus subgen. Nidulantes</taxon>
    </lineage>
</organism>
<keyword evidence="1" id="KW-0812">Transmembrane</keyword>